<dbReference type="KEGG" id="mdn:JT25_009445"/>
<dbReference type="EMBL" id="CP014476">
    <property type="protein sequence ID" value="AMK76712.1"/>
    <property type="molecule type" value="Genomic_DNA"/>
</dbReference>
<reference evidence="1 2" key="1">
    <citation type="journal article" date="2015" name="Environ. Microbiol.">
        <title>Methane oxidation coupled to nitrate reduction under hypoxia by the Gammaproteobacterium Methylomonas denitrificans, sp. nov. type strain FJG1.</title>
        <authorList>
            <person name="Kits K.D."/>
            <person name="Klotz M.G."/>
            <person name="Stein L.Y."/>
        </authorList>
    </citation>
    <scope>NUCLEOTIDE SEQUENCE [LARGE SCALE GENOMIC DNA]</scope>
    <source>
        <strain evidence="1 2">FJG1</strain>
    </source>
</reference>
<dbReference type="AlphaFoldDB" id="A0A126T3S6"/>
<proteinExistence type="predicted"/>
<keyword evidence="2" id="KW-1185">Reference proteome</keyword>
<evidence type="ECO:0008006" key="3">
    <source>
        <dbReference type="Google" id="ProtNLM"/>
    </source>
</evidence>
<protein>
    <recommendedName>
        <fullName evidence="3">PEP-CTERM protein-sorting domain-containing protein</fullName>
    </recommendedName>
</protein>
<evidence type="ECO:0000313" key="1">
    <source>
        <dbReference type="EMBL" id="AMK76712.1"/>
    </source>
</evidence>
<sequence>MEQKPQLTNGLPLLSCTLLILSTEDGSMRLNIAKTVIAAVLLIGASQANASVVTTDTPGDYLATYTGSRAGDLDVIDALLTYNPASDIFHFESTFAANIGASPSGFYILGINRGSGTAAFAANGLQNVLFDSVVRINLDGSGAVNRLGPNGGSTPFAAGTASIQDNRLIADIAGSLLPANGFAKTDYTWNLWPRDGAASAGFTQISDFAPDINNAGVQVVPLPGAFWLFGSVLGLCKLAGRSKRFVPFTIKSEIMI</sequence>
<accession>A0A126T3S6</accession>
<organism evidence="1 2">
    <name type="scientific">Methylomonas denitrificans</name>
    <dbReference type="NCBI Taxonomy" id="1538553"/>
    <lineage>
        <taxon>Bacteria</taxon>
        <taxon>Pseudomonadati</taxon>
        <taxon>Pseudomonadota</taxon>
        <taxon>Gammaproteobacteria</taxon>
        <taxon>Methylococcales</taxon>
        <taxon>Methylococcaceae</taxon>
        <taxon>Methylomonas</taxon>
    </lineage>
</organism>
<name>A0A126T3S6_9GAMM</name>
<gene>
    <name evidence="1" type="ORF">JT25_009445</name>
</gene>
<dbReference type="Proteomes" id="UP000030512">
    <property type="component" value="Chromosome"/>
</dbReference>
<evidence type="ECO:0000313" key="2">
    <source>
        <dbReference type="Proteomes" id="UP000030512"/>
    </source>
</evidence>